<gene>
    <name evidence="1" type="ORF">SMN809_LOCUS73247</name>
</gene>
<organism evidence="1 2">
    <name type="scientific">Rotaria magnacalcarata</name>
    <dbReference type="NCBI Taxonomy" id="392030"/>
    <lineage>
        <taxon>Eukaryota</taxon>
        <taxon>Metazoa</taxon>
        <taxon>Spiralia</taxon>
        <taxon>Gnathifera</taxon>
        <taxon>Rotifera</taxon>
        <taxon>Eurotatoria</taxon>
        <taxon>Bdelloidea</taxon>
        <taxon>Philodinida</taxon>
        <taxon>Philodinidae</taxon>
        <taxon>Rotaria</taxon>
    </lineage>
</organism>
<evidence type="ECO:0000313" key="2">
    <source>
        <dbReference type="Proteomes" id="UP000676336"/>
    </source>
</evidence>
<accession>A0A8S3I4E8</accession>
<name>A0A8S3I4E8_9BILA</name>
<comment type="caution">
    <text evidence="1">The sequence shown here is derived from an EMBL/GenBank/DDBJ whole genome shotgun (WGS) entry which is preliminary data.</text>
</comment>
<feature type="non-terminal residue" evidence="1">
    <location>
        <position position="1"/>
    </location>
</feature>
<reference evidence="1" key="1">
    <citation type="submission" date="2021-02" db="EMBL/GenBank/DDBJ databases">
        <authorList>
            <person name="Nowell W R."/>
        </authorList>
    </citation>
    <scope>NUCLEOTIDE SEQUENCE</scope>
</reference>
<sequence length="175" mass="19237">VNPLKDQTKVNYNATRINKTCETAVDPGFIMTQQPRQIENVFSLGNGEKVLNEYAYESSSCGCGPSYRVYLTDARIIQRGQERSGCCTTNQVDSMLFLSDISTISNYAQTQTCNIWDIICCPCSILSCCCTAGKPISIRGAFGTQVFMFAVEDVNKALADISQAALPLKTVKSHY</sequence>
<evidence type="ECO:0000313" key="1">
    <source>
        <dbReference type="EMBL" id="CAF5193917.1"/>
    </source>
</evidence>
<protein>
    <submittedName>
        <fullName evidence="1">Uncharacterized protein</fullName>
    </submittedName>
</protein>
<dbReference type="EMBL" id="CAJOBI010327484">
    <property type="protein sequence ID" value="CAF5193917.1"/>
    <property type="molecule type" value="Genomic_DNA"/>
</dbReference>
<dbReference type="AlphaFoldDB" id="A0A8S3I4E8"/>
<proteinExistence type="predicted"/>
<dbReference type="Proteomes" id="UP000676336">
    <property type="component" value="Unassembled WGS sequence"/>
</dbReference>